<dbReference type="Pfam" id="PF00528">
    <property type="entry name" value="BPD_transp_1"/>
    <property type="match status" value="1"/>
</dbReference>
<keyword evidence="2" id="KW-0813">Transport</keyword>
<sequence length="227" mass="24252">MSARPWGLYTGLALLLLLLSGVLWPGLWAPHDPLAQDWLRRLEPPSAQHWLGTDVLGRCVWSRVVWAARVSLGAALLAAAALCLLALVWGLAAAVSAQSARWRWLDAVLMRSADVLLAFPTLVLALAVIGVLGPALLPPLLGPLAVLTSLETAGVILALASLSFLGLGAQPPTPEWGLMLSEARPFFQTAPHLLWGPGLALLLTALVFNLLGEGLRTQIDNRAVLRW</sequence>
<keyword evidence="4 7" id="KW-0812">Transmembrane</keyword>
<feature type="domain" description="ABC transmembrane type-1" evidence="8">
    <location>
        <begin position="136"/>
        <end position="222"/>
    </location>
</feature>
<dbReference type="OrthoDB" id="9783218at2"/>
<dbReference type="EMBL" id="AP014569">
    <property type="protein sequence ID" value="BAO82988.1"/>
    <property type="molecule type" value="Genomic_DNA"/>
</dbReference>
<organism evidence="9 10">
    <name type="scientific">Serpentinimonas maccroryi</name>
    <dbReference type="NCBI Taxonomy" id="1458426"/>
    <lineage>
        <taxon>Bacteria</taxon>
        <taxon>Pseudomonadati</taxon>
        <taxon>Pseudomonadota</taxon>
        <taxon>Betaproteobacteria</taxon>
        <taxon>Burkholderiales</taxon>
        <taxon>Comamonadaceae</taxon>
        <taxon>Serpentinimonas</taxon>
    </lineage>
</organism>
<evidence type="ECO:0000256" key="7">
    <source>
        <dbReference type="SAM" id="Phobius"/>
    </source>
</evidence>
<protein>
    <submittedName>
        <fullName evidence="9">ABC-type dipeptide/oligopeptide/nickel transport systems, permease component</fullName>
    </submittedName>
</protein>
<dbReference type="PANTHER" id="PTHR43386">
    <property type="entry name" value="OLIGOPEPTIDE TRANSPORT SYSTEM PERMEASE PROTEIN APPC"/>
    <property type="match status" value="1"/>
</dbReference>
<proteinExistence type="predicted"/>
<keyword evidence="6 7" id="KW-0472">Membrane</keyword>
<evidence type="ECO:0000256" key="4">
    <source>
        <dbReference type="ARBA" id="ARBA00022692"/>
    </source>
</evidence>
<evidence type="ECO:0000256" key="1">
    <source>
        <dbReference type="ARBA" id="ARBA00004651"/>
    </source>
</evidence>
<evidence type="ECO:0000313" key="9">
    <source>
        <dbReference type="EMBL" id="BAO82988.1"/>
    </source>
</evidence>
<dbReference type="PANTHER" id="PTHR43386:SF1">
    <property type="entry name" value="D,D-DIPEPTIDE TRANSPORT SYSTEM PERMEASE PROTEIN DDPC-RELATED"/>
    <property type="match status" value="1"/>
</dbReference>
<evidence type="ECO:0000256" key="5">
    <source>
        <dbReference type="ARBA" id="ARBA00022989"/>
    </source>
</evidence>
<keyword evidence="5 7" id="KW-1133">Transmembrane helix</keyword>
<evidence type="ECO:0000256" key="2">
    <source>
        <dbReference type="ARBA" id="ARBA00022448"/>
    </source>
</evidence>
<reference evidence="9 10" key="1">
    <citation type="journal article" date="2014" name="Nat. Commun.">
        <title>Physiological and genomic features of highly alkaliphilic hydrogen-utilizing Betaproteobacteria from a continental serpentinizing site.</title>
        <authorList>
            <person name="Suzuki S."/>
            <person name="Kuenen J.G."/>
            <person name="Schipper K."/>
            <person name="van der Velde S."/>
            <person name="Ishii S."/>
            <person name="Wu A."/>
            <person name="Sorokin D.Y."/>
            <person name="Tenney A."/>
            <person name="Meng X.Y."/>
            <person name="Morrill P.L."/>
            <person name="Kamagata Y."/>
            <person name="Muyzer G."/>
            <person name="Nealson K.H."/>
        </authorList>
    </citation>
    <scope>NUCLEOTIDE SEQUENCE [LARGE SCALE GENOMIC DNA]</scope>
    <source>
        <strain evidence="9 10">B1</strain>
    </source>
</reference>
<name>A0A060NTW8_9BURK</name>
<dbReference type="STRING" id="1458426.SMCB_0760"/>
<evidence type="ECO:0000313" key="10">
    <source>
        <dbReference type="Proteomes" id="UP000066014"/>
    </source>
</evidence>
<dbReference type="InterPro" id="IPR050366">
    <property type="entry name" value="BP-dependent_transpt_permease"/>
</dbReference>
<dbReference type="AlphaFoldDB" id="A0A060NTW8"/>
<gene>
    <name evidence="9" type="ORF">SMCB_0760</name>
</gene>
<comment type="subcellular location">
    <subcellularLocation>
        <location evidence="1">Cell membrane</location>
        <topology evidence="1">Multi-pass membrane protein</topology>
    </subcellularLocation>
</comment>
<evidence type="ECO:0000256" key="3">
    <source>
        <dbReference type="ARBA" id="ARBA00022475"/>
    </source>
</evidence>
<dbReference type="HOGENOM" id="CLU_028518_5_3_4"/>
<dbReference type="GO" id="GO:0005886">
    <property type="term" value="C:plasma membrane"/>
    <property type="evidence" value="ECO:0007669"/>
    <property type="project" value="UniProtKB-SubCell"/>
</dbReference>
<evidence type="ECO:0000256" key="6">
    <source>
        <dbReference type="ARBA" id="ARBA00023136"/>
    </source>
</evidence>
<dbReference type="InterPro" id="IPR000515">
    <property type="entry name" value="MetI-like"/>
</dbReference>
<feature type="transmembrane region" description="Helical" evidence="7">
    <location>
        <begin position="115"/>
        <end position="137"/>
    </location>
</feature>
<dbReference type="KEGG" id="cbab:SMCB_0760"/>
<evidence type="ECO:0000259" key="8">
    <source>
        <dbReference type="Pfam" id="PF00528"/>
    </source>
</evidence>
<keyword evidence="3" id="KW-1003">Cell membrane</keyword>
<feature type="transmembrane region" description="Helical" evidence="7">
    <location>
        <begin position="6"/>
        <end position="27"/>
    </location>
</feature>
<feature type="transmembrane region" description="Helical" evidence="7">
    <location>
        <begin position="189"/>
        <end position="212"/>
    </location>
</feature>
<dbReference type="GO" id="GO:0055085">
    <property type="term" value="P:transmembrane transport"/>
    <property type="evidence" value="ECO:0007669"/>
    <property type="project" value="InterPro"/>
</dbReference>
<dbReference type="SUPFAM" id="SSF161098">
    <property type="entry name" value="MetI-like"/>
    <property type="match status" value="1"/>
</dbReference>
<dbReference type="RefSeq" id="WP_045535181.1">
    <property type="nucleotide sequence ID" value="NZ_AP014569.1"/>
</dbReference>
<accession>A0A060NTW8</accession>
<dbReference type="Proteomes" id="UP000066014">
    <property type="component" value="Chromosome"/>
</dbReference>
<keyword evidence="10" id="KW-1185">Reference proteome</keyword>
<feature type="transmembrane region" description="Helical" evidence="7">
    <location>
        <begin position="72"/>
        <end position="95"/>
    </location>
</feature>
<dbReference type="InterPro" id="IPR035906">
    <property type="entry name" value="MetI-like_sf"/>
</dbReference>